<evidence type="ECO:0000313" key="3">
    <source>
        <dbReference type="Proteomes" id="UP000824540"/>
    </source>
</evidence>
<feature type="chain" id="PRO_5035794833" evidence="1">
    <location>
        <begin position="34"/>
        <end position="109"/>
    </location>
</feature>
<feature type="signal peptide" evidence="1">
    <location>
        <begin position="1"/>
        <end position="33"/>
    </location>
</feature>
<evidence type="ECO:0000313" key="2">
    <source>
        <dbReference type="EMBL" id="KAG9343534.1"/>
    </source>
</evidence>
<organism evidence="2 3">
    <name type="scientific">Albula glossodonta</name>
    <name type="common">roundjaw bonefish</name>
    <dbReference type="NCBI Taxonomy" id="121402"/>
    <lineage>
        <taxon>Eukaryota</taxon>
        <taxon>Metazoa</taxon>
        <taxon>Chordata</taxon>
        <taxon>Craniata</taxon>
        <taxon>Vertebrata</taxon>
        <taxon>Euteleostomi</taxon>
        <taxon>Actinopterygii</taxon>
        <taxon>Neopterygii</taxon>
        <taxon>Teleostei</taxon>
        <taxon>Albuliformes</taxon>
        <taxon>Albulidae</taxon>
        <taxon>Albula</taxon>
    </lineage>
</organism>
<accession>A0A8T2NTQ1</accession>
<proteinExistence type="predicted"/>
<protein>
    <submittedName>
        <fullName evidence="2">Uncharacterized protein</fullName>
    </submittedName>
</protein>
<gene>
    <name evidence="2" type="ORF">JZ751_013700</name>
</gene>
<dbReference type="EMBL" id="JAFBMS010000023">
    <property type="protein sequence ID" value="KAG9343534.1"/>
    <property type="molecule type" value="Genomic_DNA"/>
</dbReference>
<dbReference type="Proteomes" id="UP000824540">
    <property type="component" value="Unassembled WGS sequence"/>
</dbReference>
<sequence>MITSISTMSQRSQASTLLLLMCLLSALNPCTTAYSSTLKALLQGFTRGPTMVPKSKTAQATLFLKSASKIVASTKSSSREVCRIDAIISKLKSLAANSSNVDGNGPKGV</sequence>
<keyword evidence="3" id="KW-1185">Reference proteome</keyword>
<name>A0A8T2NTQ1_9TELE</name>
<keyword evidence="1" id="KW-0732">Signal</keyword>
<evidence type="ECO:0000256" key="1">
    <source>
        <dbReference type="SAM" id="SignalP"/>
    </source>
</evidence>
<dbReference type="AlphaFoldDB" id="A0A8T2NTQ1"/>
<comment type="caution">
    <text evidence="2">The sequence shown here is derived from an EMBL/GenBank/DDBJ whole genome shotgun (WGS) entry which is preliminary data.</text>
</comment>
<reference evidence="2" key="1">
    <citation type="thesis" date="2021" institute="BYU ScholarsArchive" country="Provo, UT, USA">
        <title>Applications of and Algorithms for Genome Assembly and Genomic Analyses with an Emphasis on Marine Teleosts.</title>
        <authorList>
            <person name="Pickett B.D."/>
        </authorList>
    </citation>
    <scope>NUCLEOTIDE SEQUENCE</scope>
    <source>
        <strain evidence="2">HI-2016</strain>
    </source>
</reference>